<name>A0AAV6Q1I0_SOLSE</name>
<accession>A0AAV6Q1I0</accession>
<reference evidence="2 3" key="1">
    <citation type="journal article" date="2021" name="Sci. Rep.">
        <title>Chromosome anchoring in Senegalese sole (Solea senegalensis) reveals sex-associated markers and genome rearrangements in flatfish.</title>
        <authorList>
            <person name="Guerrero-Cozar I."/>
            <person name="Gomez-Garrido J."/>
            <person name="Berbel C."/>
            <person name="Martinez-Blanch J.F."/>
            <person name="Alioto T."/>
            <person name="Claros M.G."/>
            <person name="Gagnaire P.A."/>
            <person name="Manchado M."/>
        </authorList>
    </citation>
    <scope>NUCLEOTIDE SEQUENCE [LARGE SCALE GENOMIC DNA]</scope>
    <source>
        <strain evidence="2">Sse05_10M</strain>
    </source>
</reference>
<comment type="caution">
    <text evidence="2">The sequence shown here is derived from an EMBL/GenBank/DDBJ whole genome shotgun (WGS) entry which is preliminary data.</text>
</comment>
<feature type="compositionally biased region" description="Low complexity" evidence="1">
    <location>
        <begin position="1"/>
        <end position="15"/>
    </location>
</feature>
<keyword evidence="3" id="KW-1185">Reference proteome</keyword>
<dbReference type="EMBL" id="JAGKHQ010000019">
    <property type="protein sequence ID" value="KAG7481885.1"/>
    <property type="molecule type" value="Genomic_DNA"/>
</dbReference>
<evidence type="ECO:0000256" key="1">
    <source>
        <dbReference type="SAM" id="MobiDB-lite"/>
    </source>
</evidence>
<organism evidence="2 3">
    <name type="scientific">Solea senegalensis</name>
    <name type="common">Senegalese sole</name>
    <dbReference type="NCBI Taxonomy" id="28829"/>
    <lineage>
        <taxon>Eukaryota</taxon>
        <taxon>Metazoa</taxon>
        <taxon>Chordata</taxon>
        <taxon>Craniata</taxon>
        <taxon>Vertebrata</taxon>
        <taxon>Euteleostomi</taxon>
        <taxon>Actinopterygii</taxon>
        <taxon>Neopterygii</taxon>
        <taxon>Teleostei</taxon>
        <taxon>Neoteleostei</taxon>
        <taxon>Acanthomorphata</taxon>
        <taxon>Carangaria</taxon>
        <taxon>Pleuronectiformes</taxon>
        <taxon>Pleuronectoidei</taxon>
        <taxon>Soleidae</taxon>
        <taxon>Solea</taxon>
    </lineage>
</organism>
<sequence length="100" mass="10629">MTASTASHTHTLSHTSESRASLQLPRHVAVALPRERQPVWTGAQLAVISEAPVLPPLAVISICSSELTCKTGTNTRRLSTTLGGRDTEMTALSRVSANTH</sequence>
<evidence type="ECO:0000313" key="2">
    <source>
        <dbReference type="EMBL" id="KAG7481885.1"/>
    </source>
</evidence>
<feature type="region of interest" description="Disordered" evidence="1">
    <location>
        <begin position="1"/>
        <end position="22"/>
    </location>
</feature>
<dbReference type="Proteomes" id="UP000693946">
    <property type="component" value="Linkage Group LG7"/>
</dbReference>
<proteinExistence type="predicted"/>
<evidence type="ECO:0000313" key="3">
    <source>
        <dbReference type="Proteomes" id="UP000693946"/>
    </source>
</evidence>
<dbReference type="AlphaFoldDB" id="A0AAV6Q1I0"/>
<feature type="region of interest" description="Disordered" evidence="1">
    <location>
        <begin position="76"/>
        <end position="100"/>
    </location>
</feature>
<gene>
    <name evidence="2" type="ORF">JOB18_007489</name>
</gene>
<protein>
    <submittedName>
        <fullName evidence="2">Uncharacterized protein</fullName>
    </submittedName>
</protein>